<keyword evidence="5 7" id="KW-0472">Membrane</keyword>
<keyword evidence="2" id="KW-1003">Cell membrane</keyword>
<accession>A0A9X2D8H1</accession>
<proteinExistence type="predicted"/>
<evidence type="ECO:0000256" key="5">
    <source>
        <dbReference type="ARBA" id="ARBA00023136"/>
    </source>
</evidence>
<reference evidence="8" key="1">
    <citation type="submission" date="2022-05" db="EMBL/GenBank/DDBJ databases">
        <authorList>
            <person name="Tuo L."/>
        </authorList>
    </citation>
    <scope>NUCLEOTIDE SEQUENCE</scope>
    <source>
        <strain evidence="8">BSK12Z-4</strain>
    </source>
</reference>
<organism evidence="8 9">
    <name type="scientific">Nocardioides bruguierae</name>
    <dbReference type="NCBI Taxonomy" id="2945102"/>
    <lineage>
        <taxon>Bacteria</taxon>
        <taxon>Bacillati</taxon>
        <taxon>Actinomycetota</taxon>
        <taxon>Actinomycetes</taxon>
        <taxon>Propionibacteriales</taxon>
        <taxon>Nocardioidaceae</taxon>
        <taxon>Nocardioides</taxon>
    </lineage>
</organism>
<evidence type="ECO:0000256" key="4">
    <source>
        <dbReference type="ARBA" id="ARBA00022989"/>
    </source>
</evidence>
<dbReference type="InterPro" id="IPR017039">
    <property type="entry name" value="Virul_fac_BrkB"/>
</dbReference>
<gene>
    <name evidence="8" type="ORF">M8330_13230</name>
</gene>
<dbReference type="Pfam" id="PF03631">
    <property type="entry name" value="Virul_fac_BrkB"/>
    <property type="match status" value="1"/>
</dbReference>
<dbReference type="PANTHER" id="PTHR30213">
    <property type="entry name" value="INNER MEMBRANE PROTEIN YHJD"/>
    <property type="match status" value="1"/>
</dbReference>
<feature type="transmembrane region" description="Helical" evidence="7">
    <location>
        <begin position="107"/>
        <end position="127"/>
    </location>
</feature>
<keyword evidence="9" id="KW-1185">Reference proteome</keyword>
<dbReference type="PANTHER" id="PTHR30213:SF1">
    <property type="entry name" value="INNER MEMBRANE PROTEIN YHJD"/>
    <property type="match status" value="1"/>
</dbReference>
<feature type="region of interest" description="Disordered" evidence="6">
    <location>
        <begin position="298"/>
        <end position="330"/>
    </location>
</feature>
<comment type="subcellular location">
    <subcellularLocation>
        <location evidence="1">Cell membrane</location>
        <topology evidence="1">Multi-pass membrane protein</topology>
    </subcellularLocation>
</comment>
<dbReference type="GO" id="GO:0005886">
    <property type="term" value="C:plasma membrane"/>
    <property type="evidence" value="ECO:0007669"/>
    <property type="project" value="UniProtKB-SubCell"/>
</dbReference>
<protein>
    <submittedName>
        <fullName evidence="8">YihY/virulence factor BrkB family protein</fullName>
    </submittedName>
</protein>
<evidence type="ECO:0000256" key="7">
    <source>
        <dbReference type="SAM" id="Phobius"/>
    </source>
</evidence>
<evidence type="ECO:0000313" key="9">
    <source>
        <dbReference type="Proteomes" id="UP001139485"/>
    </source>
</evidence>
<evidence type="ECO:0000313" key="8">
    <source>
        <dbReference type="EMBL" id="MCM0621252.1"/>
    </source>
</evidence>
<dbReference type="RefSeq" id="WP_250053300.1">
    <property type="nucleotide sequence ID" value="NZ_JAMJPH010000010.1"/>
</dbReference>
<name>A0A9X2D8H1_9ACTN</name>
<evidence type="ECO:0000256" key="2">
    <source>
        <dbReference type="ARBA" id="ARBA00022475"/>
    </source>
</evidence>
<comment type="caution">
    <text evidence="8">The sequence shown here is derived from an EMBL/GenBank/DDBJ whole genome shotgun (WGS) entry which is preliminary data.</text>
</comment>
<feature type="transmembrane region" description="Helical" evidence="7">
    <location>
        <begin position="196"/>
        <end position="217"/>
    </location>
</feature>
<sequence length="359" mass="38445">MSTVSNVKDRASQGVTEVRDRAPWLDHLIRMQQHYGNTYAAQQAGAITYFAFLSFFPVLAIAFFVVGLVSNIWPNANEALRDAISAMFPEIIGPNEGDLQLSDFRTFSGLAGVLGFVAVLYSGLGWISALRRALGAVFEQSDDERLGFVPGKLRDLATLTLLGLTLLLTVALSGVLSRYAPAILGFFELDEELGGLVSVLTYVLSMAANVALFFWMFRLLGGHEVPNRSLVGGAVLGAVLFEVLKQLAAQVIGLTEGQPAFQAFGLALVVLVWINYFSRLVLYAACWAWTTEQAQEARAELEEPAGEPVQGPPLPSGDASPVLAAAEEPRGGGWRAPFAAGSAVALAAVALTRRLRSGE</sequence>
<evidence type="ECO:0000256" key="6">
    <source>
        <dbReference type="SAM" id="MobiDB-lite"/>
    </source>
</evidence>
<feature type="transmembrane region" description="Helical" evidence="7">
    <location>
        <begin position="156"/>
        <end position="176"/>
    </location>
</feature>
<feature type="transmembrane region" description="Helical" evidence="7">
    <location>
        <begin position="49"/>
        <end position="73"/>
    </location>
</feature>
<dbReference type="AlphaFoldDB" id="A0A9X2D8H1"/>
<keyword evidence="3 7" id="KW-0812">Transmembrane</keyword>
<keyword evidence="4 7" id="KW-1133">Transmembrane helix</keyword>
<evidence type="ECO:0000256" key="1">
    <source>
        <dbReference type="ARBA" id="ARBA00004651"/>
    </source>
</evidence>
<feature type="transmembrane region" description="Helical" evidence="7">
    <location>
        <begin position="229"/>
        <end position="248"/>
    </location>
</feature>
<evidence type="ECO:0000256" key="3">
    <source>
        <dbReference type="ARBA" id="ARBA00022692"/>
    </source>
</evidence>
<dbReference type="Proteomes" id="UP001139485">
    <property type="component" value="Unassembled WGS sequence"/>
</dbReference>
<feature type="transmembrane region" description="Helical" evidence="7">
    <location>
        <begin position="260"/>
        <end position="277"/>
    </location>
</feature>
<dbReference type="EMBL" id="JAMOIL010000016">
    <property type="protein sequence ID" value="MCM0621252.1"/>
    <property type="molecule type" value="Genomic_DNA"/>
</dbReference>